<feature type="compositionally biased region" description="Basic and acidic residues" evidence="2">
    <location>
        <begin position="409"/>
        <end position="422"/>
    </location>
</feature>
<dbReference type="InterPro" id="IPR048743">
    <property type="entry name" value="AME1"/>
</dbReference>
<evidence type="ECO:0000313" key="4">
    <source>
        <dbReference type="EMBL" id="KAJ9656438.1"/>
    </source>
</evidence>
<feature type="compositionally biased region" description="Acidic residues" evidence="2">
    <location>
        <begin position="208"/>
        <end position="218"/>
    </location>
</feature>
<proteinExistence type="predicted"/>
<feature type="coiled-coil region" evidence="1">
    <location>
        <begin position="643"/>
        <end position="670"/>
    </location>
</feature>
<keyword evidence="1" id="KW-0175">Coiled coil</keyword>
<reference evidence="4" key="1">
    <citation type="submission" date="2022-10" db="EMBL/GenBank/DDBJ databases">
        <title>Culturing micro-colonial fungi from biological soil crusts in the Mojave desert and describing Neophaeococcomyces mojavensis, and introducing the new genera and species Taxawa tesnikishii.</title>
        <authorList>
            <person name="Kurbessoian T."/>
            <person name="Stajich J.E."/>
        </authorList>
    </citation>
    <scope>NUCLEOTIDE SEQUENCE</scope>
    <source>
        <strain evidence="4">TK_1</strain>
    </source>
</reference>
<organism evidence="4 5">
    <name type="scientific">Coniosporium apollinis</name>
    <dbReference type="NCBI Taxonomy" id="61459"/>
    <lineage>
        <taxon>Eukaryota</taxon>
        <taxon>Fungi</taxon>
        <taxon>Dikarya</taxon>
        <taxon>Ascomycota</taxon>
        <taxon>Pezizomycotina</taxon>
        <taxon>Dothideomycetes</taxon>
        <taxon>Dothideomycetes incertae sedis</taxon>
        <taxon>Coniosporium</taxon>
    </lineage>
</organism>
<feature type="compositionally biased region" description="Basic residues" evidence="2">
    <location>
        <begin position="295"/>
        <end position="305"/>
    </location>
</feature>
<feature type="region of interest" description="Disordered" evidence="2">
    <location>
        <begin position="274"/>
        <end position="570"/>
    </location>
</feature>
<gene>
    <name evidence="4" type="ORF">H2201_008529</name>
</gene>
<sequence>MAPPDREARRQMRQRGAGNHNLANANFGFTFGAPSAASAPLQPRASARRTPARLAQQPSSRRTPKPLAPRASARKTPVRSEKAGKTPAKTKTPSRLDTYFPQGTATRPNRSSSASAVAPRSAGQGSSGKLRAIRTPGRAGQQAVATPSVTGKRKRGGALDAVIEAQQEPDELGGGHEERRTPVRRRTGDGVARASTARRRAVQAKSDEQEDLDELGGGDEEHMLSSGRRGTEMRTGSALLRPLPPPQDEPDELESPVIVSRRSARESLALNTAAGEHTVENGPNASGVIDAGSIPKKRGRGRPRKAALAVEEAERLEAESKAISNGVVEDLSRISAETPARRTYRSEGRQEADAESADELTPAESRRKGMAVRGARKSQTPASMDHADAQSSDDLSPDKPVLRAGLRKSLQEHQLQHKSDREGESDDELSPERSERRAARRQPASKSSRDRAQDEETGLEHSPVEKDRLKATKRQSAEKSLFVGPKTSSDDVELETSPAPSQSRHDPFPPKPSDAASSTTTKPRKRHADSTSKPSQPAKRRKRSSGATVPITAYRLSKPSTLEPSTDYPTPRIPTLNAVDVLAQVTSEISARLSDNLALQSQRQPSTDPRARGLLRRKRATVRTFSAHLSDALFGLTEALDAGAALQSRLRAARKEKVALREELLDVRRRRQEVLVRMDEVRASHTAAQKEEREREALNEGLFDIEVAVQRGRESARAKGRGEEGLEEGVEGMVRGLVKAGVSAKGEGGGMLERVRCFNAFLERAAGRLEGRA</sequence>
<feature type="compositionally biased region" description="Polar residues" evidence="2">
    <location>
        <begin position="558"/>
        <end position="568"/>
    </location>
</feature>
<dbReference type="Proteomes" id="UP001172684">
    <property type="component" value="Unassembled WGS sequence"/>
</dbReference>
<protein>
    <recommendedName>
        <fullName evidence="3">Inner kinetochore subunit AME1 domain-containing protein</fullName>
    </recommendedName>
</protein>
<dbReference type="Pfam" id="PF20994">
    <property type="entry name" value="CENPU"/>
    <property type="match status" value="1"/>
</dbReference>
<feature type="compositionally biased region" description="Low complexity" evidence="2">
    <location>
        <begin position="110"/>
        <end position="122"/>
    </location>
</feature>
<feature type="compositionally biased region" description="Basic and acidic residues" evidence="2">
    <location>
        <begin position="1"/>
        <end position="10"/>
    </location>
</feature>
<evidence type="ECO:0000259" key="3">
    <source>
        <dbReference type="Pfam" id="PF20994"/>
    </source>
</evidence>
<name>A0ABQ9NL32_9PEZI</name>
<evidence type="ECO:0000313" key="5">
    <source>
        <dbReference type="Proteomes" id="UP001172684"/>
    </source>
</evidence>
<evidence type="ECO:0000256" key="1">
    <source>
        <dbReference type="SAM" id="Coils"/>
    </source>
</evidence>
<accession>A0ABQ9NL32</accession>
<evidence type="ECO:0000256" key="2">
    <source>
        <dbReference type="SAM" id="MobiDB-lite"/>
    </source>
</evidence>
<keyword evidence="5" id="KW-1185">Reference proteome</keyword>
<feature type="compositionally biased region" description="Basic and acidic residues" evidence="2">
    <location>
        <begin position="447"/>
        <end position="470"/>
    </location>
</feature>
<comment type="caution">
    <text evidence="4">The sequence shown here is derived from an EMBL/GenBank/DDBJ whole genome shotgun (WGS) entry which is preliminary data.</text>
</comment>
<dbReference type="EMBL" id="JAPDRL010000125">
    <property type="protein sequence ID" value="KAJ9656438.1"/>
    <property type="molecule type" value="Genomic_DNA"/>
</dbReference>
<feature type="domain" description="Inner kinetochore subunit AME1" evidence="3">
    <location>
        <begin position="574"/>
        <end position="764"/>
    </location>
</feature>
<feature type="region of interest" description="Disordered" evidence="2">
    <location>
        <begin position="1"/>
        <end position="258"/>
    </location>
</feature>